<dbReference type="Pfam" id="PF00849">
    <property type="entry name" value="PseudoU_synth_2"/>
    <property type="match status" value="1"/>
</dbReference>
<keyword evidence="7" id="KW-1185">Reference proteome</keyword>
<feature type="domain" description="Pseudouridine synthase RsuA/RluA-like" evidence="5">
    <location>
        <begin position="15"/>
        <end position="168"/>
    </location>
</feature>
<comment type="similarity">
    <text evidence="2">Belongs to the pseudouridine synthase RluA family.</text>
</comment>
<reference evidence="6 7" key="1">
    <citation type="journal article" date="2021" name="ISME Commun">
        <title>Automated analysis of genomic sequences facilitates high-throughput and comprehensive description of bacteria.</title>
        <authorList>
            <person name="Hitch T.C.A."/>
        </authorList>
    </citation>
    <scope>NUCLEOTIDE SEQUENCE [LARGE SCALE GENOMIC DNA]</scope>
    <source>
        <strain evidence="6 7">Sanger_109</strain>
    </source>
</reference>
<comment type="caution">
    <text evidence="6">The sequence shown here is derived from an EMBL/GenBank/DDBJ whole genome shotgun (WGS) entry which is preliminary data.</text>
</comment>
<dbReference type="SUPFAM" id="SSF55120">
    <property type="entry name" value="Pseudouridine synthase"/>
    <property type="match status" value="1"/>
</dbReference>
<dbReference type="InterPro" id="IPR050188">
    <property type="entry name" value="RluA_PseudoU_synthase"/>
</dbReference>
<name>A0ABT2TN99_9FIRM</name>
<dbReference type="Proteomes" id="UP001652442">
    <property type="component" value="Unassembled WGS sequence"/>
</dbReference>
<evidence type="ECO:0000256" key="1">
    <source>
        <dbReference type="ARBA" id="ARBA00000073"/>
    </source>
</evidence>
<dbReference type="PANTHER" id="PTHR21600:SF87">
    <property type="entry name" value="RNA PSEUDOURIDYLATE SYNTHASE DOMAIN-CONTAINING PROTEIN 1"/>
    <property type="match status" value="1"/>
</dbReference>
<evidence type="ECO:0000256" key="3">
    <source>
        <dbReference type="ARBA" id="ARBA00031870"/>
    </source>
</evidence>
<evidence type="ECO:0000259" key="5">
    <source>
        <dbReference type="Pfam" id="PF00849"/>
    </source>
</evidence>
<evidence type="ECO:0000313" key="6">
    <source>
        <dbReference type="EMBL" id="MCU6762929.1"/>
    </source>
</evidence>
<sequence length="227" mass="25070">MRNSAPEIIYEDEAVLVCIKAAGMPVQTAGLGRQDMVSVLKNYRAARKEEPYLGLVHRLDQPVEGVMVFAKTKMAAAALSRQMADQGMDKCYLAVASGAVNSGQGRIEDYLLRDGRQNISRVVPAGTPGAKLARLSYQVLGYTPDGAASLVRIDLETGRHHQIRVQMANAGFPLEGDRKYNPGWRGSENIALCSFKIGFVHPVTKKKMEFSIRPSNKYFELFEHVNL</sequence>
<comment type="catalytic activity">
    <reaction evidence="1">
        <text>a uridine in RNA = a pseudouridine in RNA</text>
        <dbReference type="Rhea" id="RHEA:48348"/>
        <dbReference type="Rhea" id="RHEA-COMP:12068"/>
        <dbReference type="Rhea" id="RHEA-COMP:12069"/>
        <dbReference type="ChEBI" id="CHEBI:65314"/>
        <dbReference type="ChEBI" id="CHEBI:65315"/>
    </reaction>
</comment>
<dbReference type="EMBL" id="JAOQJQ010000004">
    <property type="protein sequence ID" value="MCU6762929.1"/>
    <property type="molecule type" value="Genomic_DNA"/>
</dbReference>
<organism evidence="6 7">
    <name type="scientific">Brotonthovivens ammoniilytica</name>
    <dbReference type="NCBI Taxonomy" id="2981725"/>
    <lineage>
        <taxon>Bacteria</taxon>
        <taxon>Bacillati</taxon>
        <taxon>Bacillota</taxon>
        <taxon>Clostridia</taxon>
        <taxon>Lachnospirales</taxon>
        <taxon>Lachnospiraceae</taxon>
        <taxon>Brotonthovivens</taxon>
    </lineage>
</organism>
<dbReference type="InterPro" id="IPR006145">
    <property type="entry name" value="PsdUridine_synth_RsuA/RluA"/>
</dbReference>
<dbReference type="RefSeq" id="WP_158425585.1">
    <property type="nucleotide sequence ID" value="NZ_JAOQJQ010000004.1"/>
</dbReference>
<accession>A0ABT2TN99</accession>
<evidence type="ECO:0000313" key="7">
    <source>
        <dbReference type="Proteomes" id="UP001652442"/>
    </source>
</evidence>
<dbReference type="CDD" id="cd02869">
    <property type="entry name" value="PseudoU_synth_RluA_like"/>
    <property type="match status" value="1"/>
</dbReference>
<evidence type="ECO:0000256" key="2">
    <source>
        <dbReference type="ARBA" id="ARBA00010876"/>
    </source>
</evidence>
<dbReference type="PANTHER" id="PTHR21600">
    <property type="entry name" value="MITOCHONDRIAL RNA PSEUDOURIDINE SYNTHASE"/>
    <property type="match status" value="1"/>
</dbReference>
<dbReference type="InterPro" id="IPR020103">
    <property type="entry name" value="PsdUridine_synth_cat_dom_sf"/>
</dbReference>
<dbReference type="Gene3D" id="3.30.2350.10">
    <property type="entry name" value="Pseudouridine synthase"/>
    <property type="match status" value="1"/>
</dbReference>
<proteinExistence type="inferred from homology"/>
<gene>
    <name evidence="6" type="ORF">OCV88_11360</name>
</gene>
<protein>
    <recommendedName>
        <fullName evidence="3">RNA pseudouridylate synthase</fullName>
    </recommendedName>
    <alternativeName>
        <fullName evidence="4">RNA-uridine isomerase</fullName>
    </alternativeName>
</protein>
<evidence type="ECO:0000256" key="4">
    <source>
        <dbReference type="ARBA" id="ARBA00033164"/>
    </source>
</evidence>